<name>A0A221VWV7_9PSEU</name>
<dbReference type="Proteomes" id="UP000204221">
    <property type="component" value="Chromosome"/>
</dbReference>
<dbReference type="KEGG" id="ahg:AHOG_01640"/>
<gene>
    <name evidence="1" type="ORF">AHOG_01640</name>
</gene>
<keyword evidence="2" id="KW-1185">Reference proteome</keyword>
<reference evidence="1 2" key="1">
    <citation type="submission" date="2017-07" db="EMBL/GenBank/DDBJ databases">
        <title>Complete genome sequence of Actinoalloteichus hoggarensis DSM 45943, type strain of Actinoalloteichus hoggarensis.</title>
        <authorList>
            <person name="Ruckert C."/>
            <person name="Nouioui I."/>
            <person name="Willmese J."/>
            <person name="van Wezel G."/>
            <person name="Klenk H.-P."/>
            <person name="Kalinowski J."/>
            <person name="Zotchev S.B."/>
        </authorList>
    </citation>
    <scope>NUCLEOTIDE SEQUENCE [LARGE SCALE GENOMIC DNA]</scope>
    <source>
        <strain evidence="1 2">DSM 45943</strain>
    </source>
</reference>
<dbReference type="EMBL" id="CP022521">
    <property type="protein sequence ID" value="ASO17993.1"/>
    <property type="molecule type" value="Genomic_DNA"/>
</dbReference>
<dbReference type="Gene3D" id="3.90.1140.10">
    <property type="entry name" value="Cyclic phosphodiesterase"/>
    <property type="match status" value="1"/>
</dbReference>
<evidence type="ECO:0000313" key="2">
    <source>
        <dbReference type="Proteomes" id="UP000204221"/>
    </source>
</evidence>
<accession>A0A221VWV7</accession>
<sequence>MAVTLDFFFDADSEARIRALWRRLAAADLRGAEQHATGVRPHVRFASAAEVPAAVRRDLRTELAALSLPAFWLTTLGTFAASEPVLMLGAVVDAELLAVHSAVHDVLAGRVRQPSAYYLPGAWVPHCPLAEGVTGERLAAGFAALHPVRAVHARVGGVGITDSRTGRTEDLIAVP</sequence>
<dbReference type="AlphaFoldDB" id="A0A221VWV7"/>
<proteinExistence type="predicted"/>
<dbReference type="PANTHER" id="PTHR36039:SF2">
    <property type="entry name" value="RNA LIGASE_CYCLIC NUCLEOTIDE PHOSPHODIESTERASE FAMILY PROTEIN"/>
    <property type="match status" value="1"/>
</dbReference>
<organism evidence="1 2">
    <name type="scientific">Actinoalloteichus hoggarensis</name>
    <dbReference type="NCBI Taxonomy" id="1470176"/>
    <lineage>
        <taxon>Bacteria</taxon>
        <taxon>Bacillati</taxon>
        <taxon>Actinomycetota</taxon>
        <taxon>Actinomycetes</taxon>
        <taxon>Pseudonocardiales</taxon>
        <taxon>Pseudonocardiaceae</taxon>
        <taxon>Actinoalloteichus</taxon>
    </lineage>
</organism>
<dbReference type="RefSeq" id="WP_093939782.1">
    <property type="nucleotide sequence ID" value="NZ_CP022521.1"/>
</dbReference>
<dbReference type="Pfam" id="PF13563">
    <property type="entry name" value="2_5_RNA_ligase2"/>
    <property type="match status" value="1"/>
</dbReference>
<dbReference type="PANTHER" id="PTHR36039">
    <property type="match status" value="1"/>
</dbReference>
<protein>
    <submittedName>
        <fullName evidence="1">Uncharacterized protein</fullName>
    </submittedName>
</protein>
<dbReference type="OrthoDB" id="3397424at2"/>
<evidence type="ECO:0000313" key="1">
    <source>
        <dbReference type="EMBL" id="ASO17993.1"/>
    </source>
</evidence>